<protein>
    <submittedName>
        <fullName evidence="1">Uncharacterized protein</fullName>
    </submittedName>
</protein>
<dbReference type="AlphaFoldDB" id="A0A645BMP0"/>
<reference evidence="1" key="1">
    <citation type="submission" date="2019-08" db="EMBL/GenBank/DDBJ databases">
        <authorList>
            <person name="Kucharzyk K."/>
            <person name="Murdoch R.W."/>
            <person name="Higgins S."/>
            <person name="Loffler F."/>
        </authorList>
    </citation>
    <scope>NUCLEOTIDE SEQUENCE</scope>
</reference>
<accession>A0A645BMP0</accession>
<name>A0A645BMP0_9ZZZZ</name>
<gene>
    <name evidence="1" type="ORF">SDC9_113295</name>
</gene>
<proteinExistence type="predicted"/>
<evidence type="ECO:0000313" key="1">
    <source>
        <dbReference type="EMBL" id="MPM66388.1"/>
    </source>
</evidence>
<sequence>MNTEYVFVCQYFSYFFFEQSRGNNSFFNRLFHLLKFLLLIDYPQNHIVSGQQCFYAHIGLIGNPFHRHPVGKSKSGKTHPVLQQFLPHVYR</sequence>
<dbReference type="EMBL" id="VSSQ01021054">
    <property type="protein sequence ID" value="MPM66388.1"/>
    <property type="molecule type" value="Genomic_DNA"/>
</dbReference>
<comment type="caution">
    <text evidence="1">The sequence shown here is derived from an EMBL/GenBank/DDBJ whole genome shotgun (WGS) entry which is preliminary data.</text>
</comment>
<organism evidence="1">
    <name type="scientific">bioreactor metagenome</name>
    <dbReference type="NCBI Taxonomy" id="1076179"/>
    <lineage>
        <taxon>unclassified sequences</taxon>
        <taxon>metagenomes</taxon>
        <taxon>ecological metagenomes</taxon>
    </lineage>
</organism>